<evidence type="ECO:0000256" key="2">
    <source>
        <dbReference type="ARBA" id="ARBA00010145"/>
    </source>
</evidence>
<comment type="subcellular location">
    <subcellularLocation>
        <location evidence="1">Cell membrane</location>
        <topology evidence="1">Multi-pass membrane protein</topology>
    </subcellularLocation>
</comment>
<feature type="transmembrane region" description="Helical" evidence="8">
    <location>
        <begin position="275"/>
        <end position="294"/>
    </location>
</feature>
<feature type="transmembrane region" description="Helical" evidence="8">
    <location>
        <begin position="177"/>
        <end position="197"/>
    </location>
</feature>
<dbReference type="PANTHER" id="PTHR36838">
    <property type="entry name" value="AUXIN EFFLUX CARRIER FAMILY PROTEIN"/>
    <property type="match status" value="1"/>
</dbReference>
<evidence type="ECO:0000256" key="3">
    <source>
        <dbReference type="ARBA" id="ARBA00022448"/>
    </source>
</evidence>
<dbReference type="AlphaFoldDB" id="A0A938WWK3"/>
<keyword evidence="6 8" id="KW-1133">Transmembrane helix</keyword>
<dbReference type="PANTHER" id="PTHR36838:SF1">
    <property type="entry name" value="SLR1864 PROTEIN"/>
    <property type="match status" value="1"/>
</dbReference>
<evidence type="ECO:0000256" key="7">
    <source>
        <dbReference type="ARBA" id="ARBA00023136"/>
    </source>
</evidence>
<evidence type="ECO:0000256" key="8">
    <source>
        <dbReference type="SAM" id="Phobius"/>
    </source>
</evidence>
<evidence type="ECO:0000256" key="4">
    <source>
        <dbReference type="ARBA" id="ARBA00022475"/>
    </source>
</evidence>
<evidence type="ECO:0000313" key="9">
    <source>
        <dbReference type="EMBL" id="MBM6699226.1"/>
    </source>
</evidence>
<keyword evidence="4" id="KW-1003">Cell membrane</keyword>
<comment type="similarity">
    <text evidence="2">Belongs to the auxin efflux carrier (TC 2.A.69) family.</text>
</comment>
<dbReference type="GO" id="GO:0055085">
    <property type="term" value="P:transmembrane transport"/>
    <property type="evidence" value="ECO:0007669"/>
    <property type="project" value="InterPro"/>
</dbReference>
<evidence type="ECO:0000313" key="10">
    <source>
        <dbReference type="Proteomes" id="UP000718821"/>
    </source>
</evidence>
<organism evidence="9 10">
    <name type="scientific">Bifidobacterium pullorum subsp. saeculare</name>
    <dbReference type="NCBI Taxonomy" id="78257"/>
    <lineage>
        <taxon>Bacteria</taxon>
        <taxon>Bacillati</taxon>
        <taxon>Actinomycetota</taxon>
        <taxon>Actinomycetes</taxon>
        <taxon>Bifidobacteriales</taxon>
        <taxon>Bifidobacteriaceae</taxon>
        <taxon>Bifidobacterium</taxon>
    </lineage>
</organism>
<feature type="transmembrane region" description="Helical" evidence="8">
    <location>
        <begin position="68"/>
        <end position="89"/>
    </location>
</feature>
<accession>A0A938WWK3</accession>
<feature type="transmembrane region" description="Helical" evidence="8">
    <location>
        <begin position="37"/>
        <end position="56"/>
    </location>
</feature>
<dbReference type="Proteomes" id="UP000718821">
    <property type="component" value="Unassembled WGS sequence"/>
</dbReference>
<feature type="transmembrane region" description="Helical" evidence="8">
    <location>
        <begin position="129"/>
        <end position="148"/>
    </location>
</feature>
<dbReference type="InterPro" id="IPR004776">
    <property type="entry name" value="Mem_transp_PIN-like"/>
</dbReference>
<feature type="transmembrane region" description="Helical" evidence="8">
    <location>
        <begin position="101"/>
        <end position="123"/>
    </location>
</feature>
<evidence type="ECO:0000256" key="5">
    <source>
        <dbReference type="ARBA" id="ARBA00022692"/>
    </source>
</evidence>
<sequence length="328" mass="35425">MHQFSVMTGQLIGFAVMLAVGYLCVRLRLYGMKALDGICQLILKVGIPLMVFSNAVTGATRADLMESGGIIVMQMVMYLLLVAVTWTVAKAMCLGVDRGHMFQAAFIFGNVGFVGLPLLIALFPQRGALYYSLMAILDQLLMWTYGVWLSRPREGRPKPGPAPLAQRLRGTLATLRGLVSPGLVSVLLSLGVILAGVHVPDVIVAPLHTIGSISTPLSLMYIGGLFALCDWMPTLRRPELYVGIVVKMLVLPVGLYALLTFVPPMLGMALLDPDMVHAVVVVCAMPTMAALVMFAERERNQPEYAVGMVLVTTVASLLTLTGVSYLVF</sequence>
<keyword evidence="5 8" id="KW-0812">Transmembrane</keyword>
<reference evidence="9" key="1">
    <citation type="submission" date="2020-08" db="EMBL/GenBank/DDBJ databases">
        <authorList>
            <person name="Cejkova D."/>
            <person name="Kubasova T."/>
            <person name="Jahodarova E."/>
            <person name="Rychlik I."/>
        </authorList>
    </citation>
    <scope>NUCLEOTIDE SEQUENCE</scope>
    <source>
        <strain evidence="9">An836</strain>
    </source>
</reference>
<evidence type="ECO:0000256" key="6">
    <source>
        <dbReference type="ARBA" id="ARBA00022989"/>
    </source>
</evidence>
<feature type="transmembrane region" description="Helical" evidence="8">
    <location>
        <begin position="203"/>
        <end position="228"/>
    </location>
</feature>
<feature type="transmembrane region" description="Helical" evidence="8">
    <location>
        <begin position="6"/>
        <end position="25"/>
    </location>
</feature>
<name>A0A938WWK3_9BIFI</name>
<feature type="transmembrane region" description="Helical" evidence="8">
    <location>
        <begin position="240"/>
        <end position="263"/>
    </location>
</feature>
<dbReference type="Pfam" id="PF03547">
    <property type="entry name" value="Mem_trans"/>
    <property type="match status" value="1"/>
</dbReference>
<dbReference type="Gene3D" id="1.20.1530.20">
    <property type="match status" value="1"/>
</dbReference>
<keyword evidence="3" id="KW-0813">Transport</keyword>
<dbReference type="RefSeq" id="WP_204467817.1">
    <property type="nucleotide sequence ID" value="NZ_JACLYU010000003.1"/>
</dbReference>
<comment type="caution">
    <text evidence="9">The sequence shown here is derived from an EMBL/GenBank/DDBJ whole genome shotgun (WGS) entry which is preliminary data.</text>
</comment>
<dbReference type="GO" id="GO:0005886">
    <property type="term" value="C:plasma membrane"/>
    <property type="evidence" value="ECO:0007669"/>
    <property type="project" value="UniProtKB-SubCell"/>
</dbReference>
<gene>
    <name evidence="9" type="ORF">H7U32_02555</name>
</gene>
<proteinExistence type="inferred from homology"/>
<dbReference type="InterPro" id="IPR038770">
    <property type="entry name" value="Na+/solute_symporter_sf"/>
</dbReference>
<reference evidence="9" key="2">
    <citation type="journal article" date="2021" name="Sci. Rep.">
        <title>The distribution of antibiotic resistance genes in chicken gut microbiota commensals.</title>
        <authorList>
            <person name="Juricova H."/>
            <person name="Matiasovicova J."/>
            <person name="Kubasova T."/>
            <person name="Cejkova D."/>
            <person name="Rychlik I."/>
        </authorList>
    </citation>
    <scope>NUCLEOTIDE SEQUENCE</scope>
    <source>
        <strain evidence="9">An836</strain>
    </source>
</reference>
<keyword evidence="10" id="KW-1185">Reference proteome</keyword>
<evidence type="ECO:0000256" key="1">
    <source>
        <dbReference type="ARBA" id="ARBA00004651"/>
    </source>
</evidence>
<feature type="transmembrane region" description="Helical" evidence="8">
    <location>
        <begin position="306"/>
        <end position="327"/>
    </location>
</feature>
<protein>
    <submittedName>
        <fullName evidence="9">AEC family transporter</fullName>
    </submittedName>
</protein>
<dbReference type="EMBL" id="JACLYU010000003">
    <property type="protein sequence ID" value="MBM6699226.1"/>
    <property type="molecule type" value="Genomic_DNA"/>
</dbReference>
<keyword evidence="7 8" id="KW-0472">Membrane</keyword>